<protein>
    <recommendedName>
        <fullName evidence="4">G-protein coupled receptors family 1 profile domain-containing protein</fullName>
    </recommendedName>
</protein>
<keyword evidence="1" id="KW-0472">Membrane</keyword>
<evidence type="ECO:0000256" key="1">
    <source>
        <dbReference type="SAM" id="Phobius"/>
    </source>
</evidence>
<dbReference type="Proteomes" id="UP001159428">
    <property type="component" value="Unassembled WGS sequence"/>
</dbReference>
<keyword evidence="1" id="KW-1133">Transmembrane helix</keyword>
<sequence>MDNWVYDVYVSDCLENRNATTNFYFKLPYIGSFSFVTQKRVRQFAKCYCNNIDVKLAFSSFKIGDMFGVKDPIPRGLPMIYLACLHLSFTRFMNFHIYMAVLVLFLGNSLVNPIIYSLRMPGFREGLLQLVYRVPNLSRIAPTNLPLRNL</sequence>
<feature type="transmembrane region" description="Helical" evidence="1">
    <location>
        <begin position="95"/>
        <end position="118"/>
    </location>
</feature>
<dbReference type="AlphaFoldDB" id="A0AAU9WVJ3"/>
<comment type="caution">
    <text evidence="2">The sequence shown here is derived from an EMBL/GenBank/DDBJ whole genome shotgun (WGS) entry which is preliminary data.</text>
</comment>
<keyword evidence="3" id="KW-1185">Reference proteome</keyword>
<name>A0AAU9WVJ3_9CNID</name>
<accession>A0AAU9WVJ3</accession>
<dbReference type="Gene3D" id="1.10.1220.70">
    <property type="match status" value="1"/>
</dbReference>
<dbReference type="SUPFAM" id="SSF81321">
    <property type="entry name" value="Family A G protein-coupled receptor-like"/>
    <property type="match status" value="1"/>
</dbReference>
<organism evidence="2 3">
    <name type="scientific">Pocillopora meandrina</name>
    <dbReference type="NCBI Taxonomy" id="46732"/>
    <lineage>
        <taxon>Eukaryota</taxon>
        <taxon>Metazoa</taxon>
        <taxon>Cnidaria</taxon>
        <taxon>Anthozoa</taxon>
        <taxon>Hexacorallia</taxon>
        <taxon>Scleractinia</taxon>
        <taxon>Astrocoeniina</taxon>
        <taxon>Pocilloporidae</taxon>
        <taxon>Pocillopora</taxon>
    </lineage>
</organism>
<evidence type="ECO:0000313" key="2">
    <source>
        <dbReference type="EMBL" id="CAH3127293.1"/>
    </source>
</evidence>
<gene>
    <name evidence="2" type="ORF">PMEA_00012491</name>
</gene>
<evidence type="ECO:0008006" key="4">
    <source>
        <dbReference type="Google" id="ProtNLM"/>
    </source>
</evidence>
<dbReference type="EMBL" id="CALNXJ010000022">
    <property type="protein sequence ID" value="CAH3127293.1"/>
    <property type="molecule type" value="Genomic_DNA"/>
</dbReference>
<keyword evidence="1" id="KW-0812">Transmembrane</keyword>
<reference evidence="2 3" key="1">
    <citation type="submission" date="2022-05" db="EMBL/GenBank/DDBJ databases">
        <authorList>
            <consortium name="Genoscope - CEA"/>
            <person name="William W."/>
        </authorList>
    </citation>
    <scope>NUCLEOTIDE SEQUENCE [LARGE SCALE GENOMIC DNA]</scope>
</reference>
<proteinExistence type="predicted"/>
<evidence type="ECO:0000313" key="3">
    <source>
        <dbReference type="Proteomes" id="UP001159428"/>
    </source>
</evidence>